<dbReference type="Gene3D" id="3.30.200.100">
    <property type="entry name" value="MucB/RseB, C-terminal domain"/>
    <property type="match status" value="1"/>
</dbReference>
<dbReference type="Gene3D" id="2.50.20.10">
    <property type="entry name" value="Lipoprotein localisation LolA/LolB/LppX"/>
    <property type="match status" value="1"/>
</dbReference>
<comment type="caution">
    <text evidence="8">The sequence shown here is derived from an EMBL/GenBank/DDBJ whole genome shotgun (WGS) entry which is preliminary data.</text>
</comment>
<dbReference type="AlphaFoldDB" id="A0A4S4B5T7"/>
<dbReference type="Pfam" id="PF17188">
    <property type="entry name" value="MucB_RseB_C"/>
    <property type="match status" value="1"/>
</dbReference>
<evidence type="ECO:0000256" key="4">
    <source>
        <dbReference type="ARBA" id="ARBA00022764"/>
    </source>
</evidence>
<proteinExistence type="inferred from homology"/>
<comment type="subcellular location">
    <subcellularLocation>
        <location evidence="1">Periplasm</location>
    </subcellularLocation>
</comment>
<dbReference type="PANTHER" id="PTHR38782">
    <property type="match status" value="1"/>
</dbReference>
<organism evidence="8 9">
    <name type="scientific">Pseudothauera nasutitermitis</name>
    <dbReference type="NCBI Taxonomy" id="2565930"/>
    <lineage>
        <taxon>Bacteria</taxon>
        <taxon>Pseudomonadati</taxon>
        <taxon>Pseudomonadota</taxon>
        <taxon>Betaproteobacteria</taxon>
        <taxon>Rhodocyclales</taxon>
        <taxon>Zoogloeaceae</taxon>
        <taxon>Pseudothauera</taxon>
    </lineage>
</organism>
<dbReference type="CDD" id="cd16327">
    <property type="entry name" value="RseB"/>
    <property type="match status" value="1"/>
</dbReference>
<evidence type="ECO:0000259" key="6">
    <source>
        <dbReference type="Pfam" id="PF03888"/>
    </source>
</evidence>
<dbReference type="PANTHER" id="PTHR38782:SF1">
    <property type="entry name" value="SIGMA-E FACTOR REGULATORY PROTEIN RSEB"/>
    <property type="match status" value="1"/>
</dbReference>
<dbReference type="Pfam" id="PF03888">
    <property type="entry name" value="MucB_RseB"/>
    <property type="match status" value="1"/>
</dbReference>
<keyword evidence="9" id="KW-1185">Reference proteome</keyword>
<evidence type="ECO:0000313" key="8">
    <source>
        <dbReference type="EMBL" id="THF67176.1"/>
    </source>
</evidence>
<feature type="domain" description="MucB/RseB N-terminal" evidence="6">
    <location>
        <begin position="29"/>
        <end position="202"/>
    </location>
</feature>
<gene>
    <name evidence="8" type="ORF">E6C76_01980</name>
</gene>
<dbReference type="InterPro" id="IPR005588">
    <property type="entry name" value="MucB_RseB"/>
</dbReference>
<feature type="signal peptide" evidence="5">
    <location>
        <begin position="1"/>
        <end position="23"/>
    </location>
</feature>
<dbReference type="RefSeq" id="WP_136346585.1">
    <property type="nucleotide sequence ID" value="NZ_SSOC01000001.1"/>
</dbReference>
<keyword evidence="3 5" id="KW-0732">Signal</keyword>
<evidence type="ECO:0000256" key="1">
    <source>
        <dbReference type="ARBA" id="ARBA00004418"/>
    </source>
</evidence>
<dbReference type="InterPro" id="IPR038484">
    <property type="entry name" value="MucB/RseB_C_sf"/>
</dbReference>
<keyword evidence="4" id="KW-0574">Periplasm</keyword>
<dbReference type="Proteomes" id="UP000308430">
    <property type="component" value="Unassembled WGS sequence"/>
</dbReference>
<dbReference type="InterPro" id="IPR033434">
    <property type="entry name" value="MucB/RseB_N"/>
</dbReference>
<evidence type="ECO:0000256" key="3">
    <source>
        <dbReference type="ARBA" id="ARBA00022729"/>
    </source>
</evidence>
<dbReference type="OrthoDB" id="7067274at2"/>
<feature type="domain" description="MucB/RseB C-terminal" evidence="7">
    <location>
        <begin position="222"/>
        <end position="319"/>
    </location>
</feature>
<dbReference type="GO" id="GO:0045152">
    <property type="term" value="F:antisigma factor binding"/>
    <property type="evidence" value="ECO:0007669"/>
    <property type="project" value="TreeGrafter"/>
</dbReference>
<evidence type="ECO:0000256" key="5">
    <source>
        <dbReference type="SAM" id="SignalP"/>
    </source>
</evidence>
<dbReference type="GO" id="GO:0030288">
    <property type="term" value="C:outer membrane-bounded periplasmic space"/>
    <property type="evidence" value="ECO:0007669"/>
    <property type="project" value="TreeGrafter"/>
</dbReference>
<evidence type="ECO:0000256" key="2">
    <source>
        <dbReference type="ARBA" id="ARBA00008150"/>
    </source>
</evidence>
<protein>
    <submittedName>
        <fullName evidence="8">Siderophore-interacting protein</fullName>
    </submittedName>
</protein>
<dbReference type="PIRSF" id="PIRSF005427">
    <property type="entry name" value="RseB"/>
    <property type="match status" value="1"/>
</dbReference>
<name>A0A4S4B5T7_9RHOO</name>
<dbReference type="InterPro" id="IPR033436">
    <property type="entry name" value="MucB/RseB_C"/>
</dbReference>
<accession>A0A4S4B5T7</accession>
<dbReference type="GO" id="GO:0032885">
    <property type="term" value="P:regulation of polysaccharide biosynthetic process"/>
    <property type="evidence" value="ECO:0007669"/>
    <property type="project" value="TreeGrafter"/>
</dbReference>
<evidence type="ECO:0000259" key="7">
    <source>
        <dbReference type="Pfam" id="PF17188"/>
    </source>
</evidence>
<sequence>MKGFAAVVCLAAAFVAPVPAAHAEPPGDPLSWLGRIASASRQLNYSGTFIYQTGRQSETSRIAHMVDASGEHERLEVLDGSPREVIRSNSEVRCVLPEQKVVIIDESADRRAFPARIPASFSGLAEHYRISKGKVGRVAGYETQLIVLEPRDELRYGHLFWAELQSGLLLKARMVDEGGEMIEQFTFSEVKIGSVDRESLSPRYRKDGDWRVVNTRGSEVRKEDAGWVLAEALPGFTLSSVVRRPLGAGRGEVVHMVFSDGLASVSVFIEPLGGHEHGVETGAQASGSINIYKRPVNGHLVTALGEVPRLAVQRLGDAIRPAP</sequence>
<dbReference type="EMBL" id="SSOC01000001">
    <property type="protein sequence ID" value="THF67176.1"/>
    <property type="molecule type" value="Genomic_DNA"/>
</dbReference>
<feature type="chain" id="PRO_5020640693" evidence="5">
    <location>
        <begin position="24"/>
        <end position="323"/>
    </location>
</feature>
<evidence type="ECO:0000313" key="9">
    <source>
        <dbReference type="Proteomes" id="UP000308430"/>
    </source>
</evidence>
<comment type="similarity">
    <text evidence="2">Belongs to the RseB family.</text>
</comment>
<reference evidence="8 9" key="1">
    <citation type="submission" date="2019-04" db="EMBL/GenBank/DDBJ databases">
        <title>Azoarcus nasutitermitis sp. nov. isolated from termite nest.</title>
        <authorList>
            <person name="Lin S.-Y."/>
            <person name="Hameed A."/>
            <person name="Hsu Y.-H."/>
            <person name="Young C.-C."/>
        </authorList>
    </citation>
    <scope>NUCLEOTIDE SEQUENCE [LARGE SCALE GENOMIC DNA]</scope>
    <source>
        <strain evidence="8 9">CC-YHH838</strain>
    </source>
</reference>